<keyword evidence="11" id="KW-0961">Cell wall biogenesis/degradation</keyword>
<feature type="domain" description="Glycosyl transferase family 51" evidence="15">
    <location>
        <begin position="60"/>
        <end position="227"/>
    </location>
</feature>
<keyword evidence="14" id="KW-1133">Transmembrane helix</keyword>
<evidence type="ECO:0000256" key="5">
    <source>
        <dbReference type="ARBA" id="ARBA00022676"/>
    </source>
</evidence>
<evidence type="ECO:0000256" key="13">
    <source>
        <dbReference type="ARBA" id="ARBA00049902"/>
    </source>
</evidence>
<proteinExistence type="predicted"/>
<name>K2G0J2_9BACT</name>
<evidence type="ECO:0000256" key="6">
    <source>
        <dbReference type="ARBA" id="ARBA00022679"/>
    </source>
</evidence>
<dbReference type="EMBL" id="AMFJ01000292">
    <property type="protein sequence ID" value="EKE28763.1"/>
    <property type="molecule type" value="Genomic_DNA"/>
</dbReference>
<dbReference type="GO" id="GO:0009252">
    <property type="term" value="P:peptidoglycan biosynthetic process"/>
    <property type="evidence" value="ECO:0007669"/>
    <property type="project" value="UniProtKB-KW"/>
</dbReference>
<dbReference type="GO" id="GO:0071555">
    <property type="term" value="P:cell wall organization"/>
    <property type="evidence" value="ECO:0007669"/>
    <property type="project" value="UniProtKB-KW"/>
</dbReference>
<evidence type="ECO:0000256" key="2">
    <source>
        <dbReference type="ARBA" id="ARBA00022475"/>
    </source>
</evidence>
<dbReference type="GO" id="GO:0008360">
    <property type="term" value="P:regulation of cell shape"/>
    <property type="evidence" value="ECO:0007669"/>
    <property type="project" value="UniProtKB-KW"/>
</dbReference>
<dbReference type="Gene3D" id="3.40.710.10">
    <property type="entry name" value="DD-peptidase/beta-lactamase superfamily"/>
    <property type="match status" value="1"/>
</dbReference>
<keyword evidence="3" id="KW-0121">Carboxypeptidase</keyword>
<evidence type="ECO:0000256" key="9">
    <source>
        <dbReference type="ARBA" id="ARBA00023136"/>
    </source>
</evidence>
<gene>
    <name evidence="16" type="ORF">ACD_3C00018G0012</name>
</gene>
<dbReference type="Pfam" id="PF00912">
    <property type="entry name" value="Transgly"/>
    <property type="match status" value="1"/>
</dbReference>
<evidence type="ECO:0000256" key="7">
    <source>
        <dbReference type="ARBA" id="ARBA00022960"/>
    </source>
</evidence>
<dbReference type="GO" id="GO:0004180">
    <property type="term" value="F:carboxypeptidase activity"/>
    <property type="evidence" value="ECO:0007669"/>
    <property type="project" value="UniProtKB-KW"/>
</dbReference>
<evidence type="ECO:0000256" key="1">
    <source>
        <dbReference type="ARBA" id="ARBA00004236"/>
    </source>
</evidence>
<comment type="subcellular location">
    <subcellularLocation>
        <location evidence="1">Cell membrane</location>
    </subcellularLocation>
</comment>
<evidence type="ECO:0000256" key="11">
    <source>
        <dbReference type="ARBA" id="ARBA00023316"/>
    </source>
</evidence>
<dbReference type="InterPro" id="IPR036950">
    <property type="entry name" value="PBP_transglycosylase"/>
</dbReference>
<keyword evidence="6 16" id="KW-0808">Transferase</keyword>
<reference evidence="16" key="1">
    <citation type="journal article" date="2012" name="Science">
        <title>Fermentation, hydrogen, and sulfur metabolism in multiple uncultivated bacterial phyla.</title>
        <authorList>
            <person name="Wrighton K.C."/>
            <person name="Thomas B.C."/>
            <person name="Sharon I."/>
            <person name="Miller C.S."/>
            <person name="Castelle C.J."/>
            <person name="VerBerkmoes N.C."/>
            <person name="Wilkins M.J."/>
            <person name="Hettich R.L."/>
            <person name="Lipton M.S."/>
            <person name="Williams K.H."/>
            <person name="Long P.E."/>
            <person name="Banfield J.F."/>
        </authorList>
    </citation>
    <scope>NUCLEOTIDE SEQUENCE [LARGE SCALE GENOMIC DNA]</scope>
</reference>
<evidence type="ECO:0000256" key="3">
    <source>
        <dbReference type="ARBA" id="ARBA00022645"/>
    </source>
</evidence>
<dbReference type="GO" id="GO:0006508">
    <property type="term" value="P:proteolysis"/>
    <property type="evidence" value="ECO:0007669"/>
    <property type="project" value="UniProtKB-KW"/>
</dbReference>
<organism evidence="16">
    <name type="scientific">uncultured bacterium</name>
    <name type="common">gcode 4</name>
    <dbReference type="NCBI Taxonomy" id="1234023"/>
    <lineage>
        <taxon>Bacteria</taxon>
        <taxon>environmental samples</taxon>
    </lineage>
</organism>
<dbReference type="GO" id="GO:0030288">
    <property type="term" value="C:outer membrane-bounded periplasmic space"/>
    <property type="evidence" value="ECO:0007669"/>
    <property type="project" value="TreeGrafter"/>
</dbReference>
<dbReference type="InterPro" id="IPR001264">
    <property type="entry name" value="Glyco_trans_51"/>
</dbReference>
<evidence type="ECO:0000256" key="12">
    <source>
        <dbReference type="ARBA" id="ARBA00044770"/>
    </source>
</evidence>
<keyword evidence="7" id="KW-0133">Cell shape</keyword>
<dbReference type="PANTHER" id="PTHR32282">
    <property type="entry name" value="BINDING PROTEIN TRANSPEPTIDASE, PUTATIVE-RELATED"/>
    <property type="match status" value="1"/>
</dbReference>
<keyword evidence="2" id="KW-1003">Cell membrane</keyword>
<dbReference type="InterPro" id="IPR012338">
    <property type="entry name" value="Beta-lactam/transpept-like"/>
</dbReference>
<evidence type="ECO:0000256" key="14">
    <source>
        <dbReference type="SAM" id="Phobius"/>
    </source>
</evidence>
<comment type="caution">
    <text evidence="16">The sequence shown here is derived from an EMBL/GenBank/DDBJ whole genome shotgun (WGS) entry which is preliminary data.</text>
</comment>
<dbReference type="GO" id="GO:0008955">
    <property type="term" value="F:peptidoglycan glycosyltransferase activity"/>
    <property type="evidence" value="ECO:0007669"/>
    <property type="project" value="UniProtKB-EC"/>
</dbReference>
<evidence type="ECO:0000259" key="15">
    <source>
        <dbReference type="Pfam" id="PF00912"/>
    </source>
</evidence>
<accession>K2G0J2</accession>
<dbReference type="InterPro" id="IPR023346">
    <property type="entry name" value="Lysozyme-like_dom_sf"/>
</dbReference>
<keyword evidence="4" id="KW-0645">Protease</keyword>
<keyword evidence="8" id="KW-0573">Peptidoglycan synthesis</keyword>
<dbReference type="SUPFAM" id="SSF56601">
    <property type="entry name" value="beta-lactamase/transpeptidase-like"/>
    <property type="match status" value="1"/>
</dbReference>
<evidence type="ECO:0000313" key="16">
    <source>
        <dbReference type="EMBL" id="EKE28763.1"/>
    </source>
</evidence>
<dbReference type="Gene3D" id="1.10.3810.10">
    <property type="entry name" value="Biosynthetic peptidoglycan transglycosylase-like"/>
    <property type="match status" value="1"/>
</dbReference>
<keyword evidence="5 16" id="KW-0328">Glycosyltransferase</keyword>
<dbReference type="GO" id="GO:0005886">
    <property type="term" value="C:plasma membrane"/>
    <property type="evidence" value="ECO:0007669"/>
    <property type="project" value="UniProtKB-SubCell"/>
</dbReference>
<dbReference type="EC" id="2.4.99.28" evidence="12"/>
<feature type="transmembrane region" description="Helical" evidence="14">
    <location>
        <begin position="12"/>
        <end position="32"/>
    </location>
</feature>
<keyword evidence="4" id="KW-0378">Hydrolase</keyword>
<keyword evidence="9 14" id="KW-0472">Membrane</keyword>
<evidence type="ECO:0000256" key="4">
    <source>
        <dbReference type="ARBA" id="ARBA00022670"/>
    </source>
</evidence>
<evidence type="ECO:0000256" key="8">
    <source>
        <dbReference type="ARBA" id="ARBA00022984"/>
    </source>
</evidence>
<keyword evidence="10" id="KW-0511">Multifunctional enzyme</keyword>
<sequence>MNLRYNIRNKFNAIFFIFFIFIIFFVTSLFFVPLPVTEMDNSIIIFDRNNIEIWEIPHENKIRHRNLKFSEIPEFYKKILIYWEDKSFFYNYWISLKWLARSIINNLWSDPIQWASTISAQFIRNNLWLNEERWIRKKLYETYYSLILNLRYSKGEIIEKYVNQIYFSNLNYGLKSASIYYFWKEPSNLTKAEILGLFAIQKNSSKYDPYKKYENWRKRFEFIAKNLKDNSQITNAEYEDIVSEKIIFIKEHRDKLPYAEDFLQSVKKQEIPFVKQKVSEDTNEIKTTFDYDLTKKIEKIGENAIYELSWKNVKDYSVIIADRKTSEILVMIWWKNYYSQEWQVNSALALRQPWSTIKPFTYILADKILWLKPSDWVLDLPVSYQTKDWYSYEPQNYSTKFEWEVSAWEALAQSMNVPAVRTLEKVWVQNLLNFLNLLWITSLNKDADEYWLALTLWDGEVSLYELLRAYSIFSNDWKLCDFNFLKFKESSCKQIIEKKYTDDINDVLSSRFLKIWGYPINSALDFKDLNVFFKTWTSRNFRDNWTIGYSSNYLIWVWAWNKDASNMKWVSWATWAWEIFSRIVRNLEASWVRRIETSMTLNSKKYLEISSPLPNQLFKINKYLPSDKQKIKLSFSTNYKHEKAIWQLDGKNIDSDFLELSVWKHILYLSIMQDWNVIANENISFEVVDDYE</sequence>
<dbReference type="InterPro" id="IPR050396">
    <property type="entry name" value="Glycosyltr_51/Transpeptidase"/>
</dbReference>
<dbReference type="AlphaFoldDB" id="K2G0J2"/>
<protein>
    <recommendedName>
        <fullName evidence="12">peptidoglycan glycosyltransferase</fullName>
        <ecNumber evidence="12">2.4.99.28</ecNumber>
    </recommendedName>
</protein>
<evidence type="ECO:0000256" key="10">
    <source>
        <dbReference type="ARBA" id="ARBA00023268"/>
    </source>
</evidence>
<comment type="catalytic activity">
    <reaction evidence="13">
        <text>[GlcNAc-(1-&gt;4)-Mur2Ac(oyl-L-Ala-gamma-D-Glu-L-Lys-D-Ala-D-Ala)](n)-di-trans,octa-cis-undecaprenyl diphosphate + beta-D-GlcNAc-(1-&gt;4)-Mur2Ac(oyl-L-Ala-gamma-D-Glu-L-Lys-D-Ala-D-Ala)-di-trans,octa-cis-undecaprenyl diphosphate = [GlcNAc-(1-&gt;4)-Mur2Ac(oyl-L-Ala-gamma-D-Glu-L-Lys-D-Ala-D-Ala)](n+1)-di-trans,octa-cis-undecaprenyl diphosphate + di-trans,octa-cis-undecaprenyl diphosphate + H(+)</text>
        <dbReference type="Rhea" id="RHEA:23708"/>
        <dbReference type="Rhea" id="RHEA-COMP:9602"/>
        <dbReference type="Rhea" id="RHEA-COMP:9603"/>
        <dbReference type="ChEBI" id="CHEBI:15378"/>
        <dbReference type="ChEBI" id="CHEBI:58405"/>
        <dbReference type="ChEBI" id="CHEBI:60033"/>
        <dbReference type="ChEBI" id="CHEBI:78435"/>
        <dbReference type="EC" id="2.4.99.28"/>
    </reaction>
</comment>
<keyword evidence="14" id="KW-0812">Transmembrane</keyword>
<dbReference type="PANTHER" id="PTHR32282:SF11">
    <property type="entry name" value="PENICILLIN-BINDING PROTEIN 1B"/>
    <property type="match status" value="1"/>
</dbReference>
<dbReference type="SUPFAM" id="SSF53955">
    <property type="entry name" value="Lysozyme-like"/>
    <property type="match status" value="1"/>
</dbReference>